<dbReference type="Proteomes" id="UP000684084">
    <property type="component" value="Unassembled WGS sequence"/>
</dbReference>
<accession>A0A916DZM5</accession>
<reference evidence="1" key="1">
    <citation type="submission" date="2020-05" db="EMBL/GenBank/DDBJ databases">
        <authorList>
            <person name="Rincon C."/>
            <person name="Sanders R I."/>
            <person name="Robbins C."/>
            <person name="Chaturvedi A."/>
        </authorList>
    </citation>
    <scope>NUCLEOTIDE SEQUENCE</scope>
    <source>
        <strain evidence="1">CHB12</strain>
    </source>
</reference>
<sequence>MWKKNYARRLWEISRDNRRRIIILARSRNIDNSSKICALTNPVDDDNKDDAEAQFGSHGYYPYYPGYYLKYYSGYYPGYRWS</sequence>
<protein>
    <submittedName>
        <fullName evidence="1">Uncharacterized protein</fullName>
    </submittedName>
</protein>
<comment type="caution">
    <text evidence="1">The sequence shown here is derived from an EMBL/GenBank/DDBJ whole genome shotgun (WGS) entry which is preliminary data.</text>
</comment>
<evidence type="ECO:0000313" key="2">
    <source>
        <dbReference type="Proteomes" id="UP000684084"/>
    </source>
</evidence>
<organism evidence="1 2">
    <name type="scientific">Rhizophagus irregularis</name>
    <dbReference type="NCBI Taxonomy" id="588596"/>
    <lineage>
        <taxon>Eukaryota</taxon>
        <taxon>Fungi</taxon>
        <taxon>Fungi incertae sedis</taxon>
        <taxon>Mucoromycota</taxon>
        <taxon>Glomeromycotina</taxon>
        <taxon>Glomeromycetes</taxon>
        <taxon>Glomerales</taxon>
        <taxon>Glomeraceae</taxon>
        <taxon>Rhizophagus</taxon>
    </lineage>
</organism>
<name>A0A916DZM5_9GLOM</name>
<gene>
    <name evidence="1" type="ORF">CHRIB12_LOCUS3619</name>
</gene>
<proteinExistence type="predicted"/>
<dbReference type="AlphaFoldDB" id="A0A916DZM5"/>
<dbReference type="EMBL" id="CAGKOT010000005">
    <property type="protein sequence ID" value="CAB5340648.1"/>
    <property type="molecule type" value="Genomic_DNA"/>
</dbReference>
<evidence type="ECO:0000313" key="1">
    <source>
        <dbReference type="EMBL" id="CAB5340648.1"/>
    </source>
</evidence>